<proteinExistence type="predicted"/>
<comment type="caution">
    <text evidence="1">The sequence shown here is derived from an EMBL/GenBank/DDBJ whole genome shotgun (WGS) entry which is preliminary data.</text>
</comment>
<gene>
    <name evidence="1" type="ORF">Ari01nite_51960</name>
</gene>
<dbReference type="EMBL" id="BOMV01000057">
    <property type="protein sequence ID" value="GIE97731.1"/>
    <property type="molecule type" value="Genomic_DNA"/>
</dbReference>
<evidence type="ECO:0000313" key="1">
    <source>
        <dbReference type="EMBL" id="GIE97731.1"/>
    </source>
</evidence>
<protein>
    <submittedName>
        <fullName evidence="1">Uncharacterized protein</fullName>
    </submittedName>
</protein>
<sequence>MSTLRRRYRDRLLGVRPAAERAPASLWQRYWMSLLGFRRPPPAGVAEPAPVNPLTRPSAHGNRLRLPRFDRSGVRLAASTEADRAVDEWRAGGREITVRQSGPGEIEFLVRVEHAVPAGTVLPVEVATERDDLRYFLVFVPDAGGGAVAALRLGTTAAWFDVTVDEPADVATVDPHDAAVARSVRATPDPAMTGWWQILADRPAHDPLGQVIRDAAR</sequence>
<evidence type="ECO:0000313" key="2">
    <source>
        <dbReference type="Proteomes" id="UP000636960"/>
    </source>
</evidence>
<accession>A0A919MRZ7</accession>
<keyword evidence="2" id="KW-1185">Reference proteome</keyword>
<organism evidence="1 2">
    <name type="scientific">Paractinoplanes rishiriensis</name>
    <dbReference type="NCBI Taxonomy" id="1050105"/>
    <lineage>
        <taxon>Bacteria</taxon>
        <taxon>Bacillati</taxon>
        <taxon>Actinomycetota</taxon>
        <taxon>Actinomycetes</taxon>
        <taxon>Micromonosporales</taxon>
        <taxon>Micromonosporaceae</taxon>
        <taxon>Paractinoplanes</taxon>
    </lineage>
</organism>
<dbReference type="Proteomes" id="UP000636960">
    <property type="component" value="Unassembled WGS sequence"/>
</dbReference>
<dbReference type="RefSeq" id="WP_203784764.1">
    <property type="nucleotide sequence ID" value="NZ_BOMV01000057.1"/>
</dbReference>
<dbReference type="AlphaFoldDB" id="A0A919MRZ7"/>
<name>A0A919MRZ7_9ACTN</name>
<reference evidence="1" key="1">
    <citation type="submission" date="2021-01" db="EMBL/GenBank/DDBJ databases">
        <title>Whole genome shotgun sequence of Actinoplanes rishiriensis NBRC 108556.</title>
        <authorList>
            <person name="Komaki H."/>
            <person name="Tamura T."/>
        </authorList>
    </citation>
    <scope>NUCLEOTIDE SEQUENCE</scope>
    <source>
        <strain evidence="1">NBRC 108556</strain>
    </source>
</reference>